<feature type="compositionally biased region" description="Basic residues" evidence="1">
    <location>
        <begin position="229"/>
        <end position="241"/>
    </location>
</feature>
<name>A0A0C9T6I9_SPHS4</name>
<organism evidence="2 3">
    <name type="scientific">Sphaerobolus stellatus (strain SS14)</name>
    <dbReference type="NCBI Taxonomy" id="990650"/>
    <lineage>
        <taxon>Eukaryota</taxon>
        <taxon>Fungi</taxon>
        <taxon>Dikarya</taxon>
        <taxon>Basidiomycota</taxon>
        <taxon>Agaricomycotina</taxon>
        <taxon>Agaricomycetes</taxon>
        <taxon>Phallomycetidae</taxon>
        <taxon>Geastrales</taxon>
        <taxon>Sphaerobolaceae</taxon>
        <taxon>Sphaerobolus</taxon>
    </lineage>
</organism>
<reference evidence="2 3" key="1">
    <citation type="submission" date="2014-06" db="EMBL/GenBank/DDBJ databases">
        <title>Evolutionary Origins and Diversification of the Mycorrhizal Mutualists.</title>
        <authorList>
            <consortium name="DOE Joint Genome Institute"/>
            <consortium name="Mycorrhizal Genomics Consortium"/>
            <person name="Kohler A."/>
            <person name="Kuo A."/>
            <person name="Nagy L.G."/>
            <person name="Floudas D."/>
            <person name="Copeland A."/>
            <person name="Barry K.W."/>
            <person name="Cichocki N."/>
            <person name="Veneault-Fourrey C."/>
            <person name="LaButti K."/>
            <person name="Lindquist E.A."/>
            <person name="Lipzen A."/>
            <person name="Lundell T."/>
            <person name="Morin E."/>
            <person name="Murat C."/>
            <person name="Riley R."/>
            <person name="Ohm R."/>
            <person name="Sun H."/>
            <person name="Tunlid A."/>
            <person name="Henrissat B."/>
            <person name="Grigoriev I.V."/>
            <person name="Hibbett D.S."/>
            <person name="Martin F."/>
        </authorList>
    </citation>
    <scope>NUCLEOTIDE SEQUENCE [LARGE SCALE GENOMIC DNA]</scope>
    <source>
        <strain evidence="2 3">SS14</strain>
    </source>
</reference>
<dbReference type="AlphaFoldDB" id="A0A0C9T6I9"/>
<feature type="compositionally biased region" description="Basic and acidic residues" evidence="1">
    <location>
        <begin position="502"/>
        <end position="511"/>
    </location>
</feature>
<keyword evidence="3" id="KW-1185">Reference proteome</keyword>
<dbReference type="HOGENOM" id="CLU_429701_0_0_1"/>
<feature type="compositionally biased region" description="Basic residues" evidence="1">
    <location>
        <begin position="169"/>
        <end position="189"/>
    </location>
</feature>
<feature type="region of interest" description="Disordered" evidence="1">
    <location>
        <begin position="128"/>
        <end position="191"/>
    </location>
</feature>
<feature type="compositionally biased region" description="Polar residues" evidence="1">
    <location>
        <begin position="135"/>
        <end position="147"/>
    </location>
</feature>
<dbReference type="Proteomes" id="UP000054279">
    <property type="component" value="Unassembled WGS sequence"/>
</dbReference>
<evidence type="ECO:0000256" key="1">
    <source>
        <dbReference type="SAM" id="MobiDB-lite"/>
    </source>
</evidence>
<feature type="region of interest" description="Disordered" evidence="1">
    <location>
        <begin position="343"/>
        <end position="412"/>
    </location>
</feature>
<protein>
    <submittedName>
        <fullName evidence="2">Uncharacterized protein</fullName>
    </submittedName>
</protein>
<feature type="region of interest" description="Disordered" evidence="1">
    <location>
        <begin position="467"/>
        <end position="596"/>
    </location>
</feature>
<feature type="compositionally biased region" description="Polar residues" evidence="1">
    <location>
        <begin position="534"/>
        <end position="556"/>
    </location>
</feature>
<feature type="compositionally biased region" description="Polar residues" evidence="1">
    <location>
        <begin position="514"/>
        <end position="527"/>
    </location>
</feature>
<evidence type="ECO:0000313" key="3">
    <source>
        <dbReference type="Proteomes" id="UP000054279"/>
    </source>
</evidence>
<feature type="compositionally biased region" description="Low complexity" evidence="1">
    <location>
        <begin position="149"/>
        <end position="160"/>
    </location>
</feature>
<feature type="compositionally biased region" description="Low complexity" evidence="1">
    <location>
        <begin position="215"/>
        <end position="227"/>
    </location>
</feature>
<feature type="compositionally biased region" description="Low complexity" evidence="1">
    <location>
        <begin position="343"/>
        <end position="373"/>
    </location>
</feature>
<proteinExistence type="predicted"/>
<feature type="compositionally biased region" description="Low complexity" evidence="1">
    <location>
        <begin position="384"/>
        <end position="400"/>
    </location>
</feature>
<dbReference type="EMBL" id="KN837479">
    <property type="protein sequence ID" value="KIJ24543.1"/>
    <property type="molecule type" value="Genomic_DNA"/>
</dbReference>
<sequence>MEHKTYKGVKDNGIRRAEPTDVSNTGWGFKEEHRRGIQRRREVDADTQSQCRELVSLTFHIHFAALEIEYHHLVLIYVAHALITVRYGIPLAQTSDETKYSIWSWSVTGSKAAHRVLELWNKFSSAMSEPGPDTIPTNSSGSGTSGQIPAPASNPTSPSLSPTPSPHAYPHRPSSHPPHRMPRPRRRCSRSPPIVSTQWLSLPSCSSCDTKSQHASLGGSAPSSSPPRWVHKASRNRHPPRRSFDGVVHYSVPQIIGMDMGMEGSGMSTPQCDMQRSSMPSCAAGLFDRRTIHENADVLSCSTSGSAETPATSQRFNTPQCEMDSALSVSFHSARAQAHVPFNHASQSQSPHQQFHPHPNHLPNTHYTQSQSHSHSHLQHVPTHLNHPHQSQSHHQQMHPPQNPPHQGPLGMDLSLLGTDLFSDATAAFAWDGLGSLDWRLGFGAVQDPNAGNGGGNRRIQAEELSAADIEDSEPTTGLNMGDLTNSLFPSVDPQQSPRMLPLEHLEDPHASAHGSQTAPSREQSPSRVGVCTCTATQGLSPSRLAGTSGTAQRGSHSPPRVASITATQGRYSPRGKTHRSELRSDSGQVSPTGGDTVEDFIVKASEVVVLHQEYSEFINLKDNAEIFLAEAMEATE</sequence>
<accession>A0A0C9T6I9</accession>
<gene>
    <name evidence="2" type="ORF">M422DRAFT_274648</name>
</gene>
<evidence type="ECO:0000313" key="2">
    <source>
        <dbReference type="EMBL" id="KIJ24543.1"/>
    </source>
</evidence>
<feature type="compositionally biased region" description="Polar residues" evidence="1">
    <location>
        <begin position="475"/>
        <end position="498"/>
    </location>
</feature>
<feature type="region of interest" description="Disordered" evidence="1">
    <location>
        <begin position="210"/>
        <end position="245"/>
    </location>
</feature>